<evidence type="ECO:0000256" key="8">
    <source>
        <dbReference type="ARBA" id="ARBA00039074"/>
    </source>
</evidence>
<feature type="domain" description="BioF2-like acetyltransferase" evidence="12">
    <location>
        <begin position="168"/>
        <end position="292"/>
    </location>
</feature>
<dbReference type="GO" id="GO:0009252">
    <property type="term" value="P:peptidoglycan biosynthetic process"/>
    <property type="evidence" value="ECO:0007669"/>
    <property type="project" value="UniProtKB-KW"/>
</dbReference>
<comment type="similarity">
    <text evidence="2">Belongs to the FemABX family.</text>
</comment>
<dbReference type="PANTHER" id="PTHR36174:SF1">
    <property type="entry name" value="LIPID II:GLYCINE GLYCYLTRANSFERASE"/>
    <property type="match status" value="1"/>
</dbReference>
<dbReference type="InterPro" id="IPR016181">
    <property type="entry name" value="Acyl_CoA_acyltransferase"/>
</dbReference>
<comment type="catalytic activity">
    <reaction evidence="11">
        <text>beta-D-GlcNAc-(1-&gt;4)-Mur2Ac(oyl-L-Ala-D-isoglutaminyl-L-Lys-D-Ala-D-Ala)-di-trans,octa-cis-undecaprenyl diphosphate + glycyl-tRNA(Gly) = beta-D-GlcNAc-(1-&gt;4)-Mur2Ac(oyl-L-Ala-D-isoglutaminyl-L-Lys-(N(6)-Gly)-D-Ala-D-Ala)-di-trans,octa-cis-undecaprenyl diphosphate + tRNA(Gly) + H(+)</text>
        <dbReference type="Rhea" id="RHEA:30435"/>
        <dbReference type="Rhea" id="RHEA-COMP:9664"/>
        <dbReference type="Rhea" id="RHEA-COMP:9683"/>
        <dbReference type="ChEBI" id="CHEBI:15378"/>
        <dbReference type="ChEBI" id="CHEBI:62233"/>
        <dbReference type="ChEBI" id="CHEBI:62234"/>
        <dbReference type="ChEBI" id="CHEBI:78442"/>
        <dbReference type="ChEBI" id="CHEBI:78522"/>
        <dbReference type="EC" id="2.3.2.16"/>
    </reaction>
</comment>
<dbReference type="InterPro" id="IPR038740">
    <property type="entry name" value="BioF2-like_GNAT_dom"/>
</dbReference>
<keyword evidence="14" id="KW-1185">Reference proteome</keyword>
<evidence type="ECO:0000256" key="5">
    <source>
        <dbReference type="ARBA" id="ARBA00022984"/>
    </source>
</evidence>
<dbReference type="InterPro" id="IPR003447">
    <property type="entry name" value="FEMABX"/>
</dbReference>
<keyword evidence="5" id="KW-0573">Peptidoglycan synthesis</keyword>
<dbReference type="PROSITE" id="PS51191">
    <property type="entry name" value="FEMABX"/>
    <property type="match status" value="1"/>
</dbReference>
<dbReference type="InterPro" id="IPR050644">
    <property type="entry name" value="PG_Glycine_Bridge_Synth"/>
</dbReference>
<keyword evidence="6" id="KW-0012">Acyltransferase</keyword>
<dbReference type="PANTHER" id="PTHR36174">
    <property type="entry name" value="LIPID II:GLYCINE GLYCYLTRANSFERASE"/>
    <property type="match status" value="1"/>
</dbReference>
<dbReference type="GO" id="GO:0016755">
    <property type="term" value="F:aminoacyltransferase activity"/>
    <property type="evidence" value="ECO:0007669"/>
    <property type="project" value="InterPro"/>
</dbReference>
<keyword evidence="3 13" id="KW-0808">Transferase</keyword>
<gene>
    <name evidence="13" type="ORF">SAMN05880501_101670</name>
</gene>
<dbReference type="GO" id="GO:0071555">
    <property type="term" value="P:cell wall organization"/>
    <property type="evidence" value="ECO:0007669"/>
    <property type="project" value="UniProtKB-KW"/>
</dbReference>
<dbReference type="SUPFAM" id="SSF55729">
    <property type="entry name" value="Acyl-CoA N-acyltransferases (Nat)"/>
    <property type="match status" value="1"/>
</dbReference>
<evidence type="ECO:0000256" key="6">
    <source>
        <dbReference type="ARBA" id="ARBA00023315"/>
    </source>
</evidence>
<proteinExistence type="inferred from homology"/>
<dbReference type="EC" id="2.3.2.16" evidence="8"/>
<dbReference type="GO" id="GO:0008360">
    <property type="term" value="P:regulation of cell shape"/>
    <property type="evidence" value="ECO:0007669"/>
    <property type="project" value="UniProtKB-KW"/>
</dbReference>
<sequence>MLSIFKINEKEKWNEIVKNFNHYDIYYLSNYVEAFQLHGDGEPLLFYFEHNKMKAINVVMKRDISKDKRFTEKIPSNTYFDFSTPYGFGGFILEGNITEENINMLDNEYTSFCQKNGIISEIVRFHPIHNHTDVLQNIYDISTLGKTVTIDVESIEQMRKNLADSNKYKIKKSKKSGVKIYWGWNQDLLDEFMTLYNDTMTNNNATNYYYFEKDFYENILQELKYQAMIFYAEYEKKKIAMAIILYSKDHIHYHFSALDRDYSHLRPMNLLIYEVMCWGNENGFKTFHLGGGLGSKEDSLYEFKRSFNRNSSTVFKLGKKIFSKENYDLLLKIRCEQIEENRKDNFFPEYRA</sequence>
<dbReference type="EMBL" id="OBMQ01000001">
    <property type="protein sequence ID" value="SOB93573.1"/>
    <property type="molecule type" value="Genomic_DNA"/>
</dbReference>
<protein>
    <recommendedName>
        <fullName evidence="9">Lipid II:glycine glycyltransferase</fullName>
        <ecNumber evidence="8">2.3.2.16</ecNumber>
    </recommendedName>
    <alternativeName>
        <fullName evidence="10">Factor essential for expression of methicillin resistance X</fullName>
    </alternativeName>
</protein>
<accession>A0A285RHJ3</accession>
<evidence type="ECO:0000259" key="12">
    <source>
        <dbReference type="Pfam" id="PF13480"/>
    </source>
</evidence>
<evidence type="ECO:0000256" key="4">
    <source>
        <dbReference type="ARBA" id="ARBA00022960"/>
    </source>
</evidence>
<dbReference type="Pfam" id="PF13480">
    <property type="entry name" value="Acetyltransf_6"/>
    <property type="match status" value="1"/>
</dbReference>
<dbReference type="OrthoDB" id="9785911at2"/>
<keyword evidence="4" id="KW-0133">Cell shape</keyword>
<dbReference type="AlphaFoldDB" id="A0A285RHJ3"/>
<organism evidence="13 14">
    <name type="scientific">Ureibacillus xyleni</name>
    <dbReference type="NCBI Taxonomy" id="614648"/>
    <lineage>
        <taxon>Bacteria</taxon>
        <taxon>Bacillati</taxon>
        <taxon>Bacillota</taxon>
        <taxon>Bacilli</taxon>
        <taxon>Bacillales</taxon>
        <taxon>Caryophanaceae</taxon>
        <taxon>Ureibacillus</taxon>
    </lineage>
</organism>
<reference evidence="14" key="1">
    <citation type="submission" date="2017-08" db="EMBL/GenBank/DDBJ databases">
        <authorList>
            <person name="Varghese N."/>
            <person name="Submissions S."/>
        </authorList>
    </citation>
    <scope>NUCLEOTIDE SEQUENCE [LARGE SCALE GENOMIC DNA]</scope>
    <source>
        <strain evidence="14">JC22</strain>
    </source>
</reference>
<dbReference type="Proteomes" id="UP000219636">
    <property type="component" value="Unassembled WGS sequence"/>
</dbReference>
<evidence type="ECO:0000256" key="9">
    <source>
        <dbReference type="ARBA" id="ARBA00040679"/>
    </source>
</evidence>
<evidence type="ECO:0000256" key="1">
    <source>
        <dbReference type="ARBA" id="ARBA00004496"/>
    </source>
</evidence>
<keyword evidence="7" id="KW-0961">Cell wall biogenesis/degradation</keyword>
<evidence type="ECO:0000256" key="7">
    <source>
        <dbReference type="ARBA" id="ARBA00023316"/>
    </source>
</evidence>
<evidence type="ECO:0000313" key="13">
    <source>
        <dbReference type="EMBL" id="SOB93573.1"/>
    </source>
</evidence>
<dbReference type="GO" id="GO:0005737">
    <property type="term" value="C:cytoplasm"/>
    <property type="evidence" value="ECO:0007669"/>
    <property type="project" value="UniProtKB-SubCell"/>
</dbReference>
<evidence type="ECO:0000256" key="3">
    <source>
        <dbReference type="ARBA" id="ARBA00022679"/>
    </source>
</evidence>
<evidence type="ECO:0000256" key="2">
    <source>
        <dbReference type="ARBA" id="ARBA00009943"/>
    </source>
</evidence>
<comment type="subcellular location">
    <subcellularLocation>
        <location evidence="1">Cytoplasm</location>
    </subcellularLocation>
</comment>
<dbReference type="Gene3D" id="3.40.630.30">
    <property type="match status" value="1"/>
</dbReference>
<name>A0A285RHJ3_9BACL</name>
<evidence type="ECO:0000256" key="10">
    <source>
        <dbReference type="ARBA" id="ARBA00042933"/>
    </source>
</evidence>
<dbReference type="RefSeq" id="WP_097072214.1">
    <property type="nucleotide sequence ID" value="NZ_OBMQ01000001.1"/>
</dbReference>
<evidence type="ECO:0000256" key="11">
    <source>
        <dbReference type="ARBA" id="ARBA00048654"/>
    </source>
</evidence>
<evidence type="ECO:0000313" key="14">
    <source>
        <dbReference type="Proteomes" id="UP000219636"/>
    </source>
</evidence>